<dbReference type="VEuPathDB" id="VectorBase:PPAPM1_000284"/>
<dbReference type="VEuPathDB" id="VectorBase:PPAI006013"/>
<dbReference type="PANTHER" id="PTHR24408:SF58">
    <property type="entry name" value="TRANSCRIPTION FACTOR (TFIIIA), PUTATIVE (AFU_ORTHOLOGUE AFUA_1G05150)-RELATED"/>
    <property type="match status" value="1"/>
</dbReference>
<dbReference type="Pfam" id="PF00096">
    <property type="entry name" value="zf-C2H2"/>
    <property type="match status" value="1"/>
</dbReference>
<dbReference type="AlphaFoldDB" id="A0A1B0DDP0"/>
<keyword evidence="7" id="KW-1185">Reference proteome</keyword>
<keyword evidence="3" id="KW-0863">Zinc-finger</keyword>
<accession>A0A1B0DDP0</accession>
<reference evidence="6" key="1">
    <citation type="submission" date="2022-08" db="UniProtKB">
        <authorList>
            <consortium name="EnsemblMetazoa"/>
        </authorList>
    </citation>
    <scope>IDENTIFICATION</scope>
    <source>
        <strain evidence="6">Israel</strain>
    </source>
</reference>
<protein>
    <recommendedName>
        <fullName evidence="5">C2H2-type domain-containing protein</fullName>
    </recommendedName>
</protein>
<dbReference type="PROSITE" id="PS50157">
    <property type="entry name" value="ZINC_FINGER_C2H2_2"/>
    <property type="match status" value="2"/>
</dbReference>
<dbReference type="PANTHER" id="PTHR24408">
    <property type="entry name" value="ZINC FINGER PROTEIN"/>
    <property type="match status" value="1"/>
</dbReference>
<dbReference type="InterPro" id="IPR013087">
    <property type="entry name" value="Znf_C2H2_type"/>
</dbReference>
<keyword evidence="4" id="KW-0862">Zinc</keyword>
<evidence type="ECO:0000256" key="4">
    <source>
        <dbReference type="ARBA" id="ARBA00022833"/>
    </source>
</evidence>
<feature type="domain" description="C2H2-type" evidence="5">
    <location>
        <begin position="132"/>
        <end position="160"/>
    </location>
</feature>
<evidence type="ECO:0000256" key="3">
    <source>
        <dbReference type="ARBA" id="ARBA00022771"/>
    </source>
</evidence>
<dbReference type="GO" id="GO:0005634">
    <property type="term" value="C:nucleus"/>
    <property type="evidence" value="ECO:0007669"/>
    <property type="project" value="TreeGrafter"/>
</dbReference>
<proteinExistence type="predicted"/>
<keyword evidence="1" id="KW-0479">Metal-binding</keyword>
<dbReference type="GO" id="GO:0000981">
    <property type="term" value="F:DNA-binding transcription factor activity, RNA polymerase II-specific"/>
    <property type="evidence" value="ECO:0007669"/>
    <property type="project" value="TreeGrafter"/>
</dbReference>
<organism evidence="6 7">
    <name type="scientific">Phlebotomus papatasi</name>
    <name type="common">Sandfly</name>
    <dbReference type="NCBI Taxonomy" id="29031"/>
    <lineage>
        <taxon>Eukaryota</taxon>
        <taxon>Metazoa</taxon>
        <taxon>Ecdysozoa</taxon>
        <taxon>Arthropoda</taxon>
        <taxon>Hexapoda</taxon>
        <taxon>Insecta</taxon>
        <taxon>Pterygota</taxon>
        <taxon>Neoptera</taxon>
        <taxon>Endopterygota</taxon>
        <taxon>Diptera</taxon>
        <taxon>Nematocera</taxon>
        <taxon>Psychodoidea</taxon>
        <taxon>Psychodidae</taxon>
        <taxon>Phlebotomus</taxon>
        <taxon>Phlebotomus</taxon>
    </lineage>
</organism>
<keyword evidence="2" id="KW-0677">Repeat</keyword>
<evidence type="ECO:0000313" key="7">
    <source>
        <dbReference type="Proteomes" id="UP000092462"/>
    </source>
</evidence>
<dbReference type="SUPFAM" id="SSF57667">
    <property type="entry name" value="beta-beta-alpha zinc fingers"/>
    <property type="match status" value="1"/>
</dbReference>
<dbReference type="EMBL" id="AJVK01032117">
    <property type="status" value="NOT_ANNOTATED_CDS"/>
    <property type="molecule type" value="Genomic_DNA"/>
</dbReference>
<sequence length="161" mass="18698">MDVKTEKMDFIDAVVKEEYEIEEMPEEAESREWETWDANALPAEAIKAEPEEPEDVKNVMLLETKPQGLECVSDLEQNGTHQCGICGRSFKNRYTLKSHMVKHQKKKGFPCPYCTRVILQKKRLMHHVKTNHECSVCGAMFRMNIERTTHIQQVHYGSSSR</sequence>
<dbReference type="PROSITE" id="PS00028">
    <property type="entry name" value="ZINC_FINGER_C2H2_1"/>
    <property type="match status" value="3"/>
</dbReference>
<dbReference type="Gene3D" id="3.30.160.60">
    <property type="entry name" value="Classic Zinc Finger"/>
    <property type="match status" value="1"/>
</dbReference>
<evidence type="ECO:0000256" key="2">
    <source>
        <dbReference type="ARBA" id="ARBA00022737"/>
    </source>
</evidence>
<evidence type="ECO:0000259" key="5">
    <source>
        <dbReference type="PROSITE" id="PS50157"/>
    </source>
</evidence>
<name>A0A1B0DDP0_PHLPP</name>
<feature type="domain" description="C2H2-type" evidence="5">
    <location>
        <begin position="81"/>
        <end position="108"/>
    </location>
</feature>
<dbReference type="Proteomes" id="UP000092462">
    <property type="component" value="Unassembled WGS sequence"/>
</dbReference>
<dbReference type="GO" id="GO:0008270">
    <property type="term" value="F:zinc ion binding"/>
    <property type="evidence" value="ECO:0007669"/>
    <property type="project" value="UniProtKB-KW"/>
</dbReference>
<evidence type="ECO:0000313" key="6">
    <source>
        <dbReference type="EnsemblMetazoa" id="PPAI006013-PA"/>
    </source>
</evidence>
<dbReference type="InterPro" id="IPR036236">
    <property type="entry name" value="Znf_C2H2_sf"/>
</dbReference>
<evidence type="ECO:0000256" key="1">
    <source>
        <dbReference type="ARBA" id="ARBA00022723"/>
    </source>
</evidence>
<dbReference type="EnsemblMetazoa" id="PPAI006013-RA">
    <property type="protein sequence ID" value="PPAI006013-PA"/>
    <property type="gene ID" value="PPAI006013"/>
</dbReference>
<dbReference type="SMART" id="SM00355">
    <property type="entry name" value="ZnF_C2H2"/>
    <property type="match status" value="3"/>
</dbReference>
<dbReference type="GO" id="GO:0043565">
    <property type="term" value="F:sequence-specific DNA binding"/>
    <property type="evidence" value="ECO:0007669"/>
    <property type="project" value="TreeGrafter"/>
</dbReference>